<dbReference type="Proteomes" id="UP000009226">
    <property type="component" value="Chromosome"/>
</dbReference>
<reference evidence="2" key="1">
    <citation type="submission" date="2011-05" db="EMBL/GenBank/DDBJ databases">
        <title>Complete sequence of Desulfotomaculum carboxydivorans CO-1-SRB.</title>
        <authorList>
            <consortium name="US DOE Joint Genome Institute"/>
            <person name="Lucas S."/>
            <person name="Han J."/>
            <person name="Lapidus A."/>
            <person name="Cheng J.-F."/>
            <person name="Goodwin L."/>
            <person name="Pitluck S."/>
            <person name="Peters L."/>
            <person name="Mikhailova N."/>
            <person name="Lu M."/>
            <person name="Han C."/>
            <person name="Tapia R."/>
            <person name="Land M."/>
            <person name="Hauser L."/>
            <person name="Kyrpides N."/>
            <person name="Ivanova N."/>
            <person name="Pagani I."/>
            <person name="Stams A."/>
            <person name="Plugge C."/>
            <person name="Muyzer G."/>
            <person name="Kuever J."/>
            <person name="Parshina S."/>
            <person name="Ivanova A."/>
            <person name="Nazina T."/>
            <person name="Woyke T."/>
        </authorList>
    </citation>
    <scope>NUCLEOTIDE SEQUENCE [LARGE SCALE GENOMIC DNA]</scope>
    <source>
        <strain evidence="2">CO-1-SRB</strain>
    </source>
</reference>
<name>F6B7L7_DESCC</name>
<evidence type="ECO:0008006" key="4">
    <source>
        <dbReference type="Google" id="ProtNLM"/>
    </source>
</evidence>
<feature type="region of interest" description="Disordered" evidence="1">
    <location>
        <begin position="216"/>
        <end position="240"/>
    </location>
</feature>
<evidence type="ECO:0000256" key="1">
    <source>
        <dbReference type="SAM" id="MobiDB-lite"/>
    </source>
</evidence>
<dbReference type="InterPro" id="IPR025341">
    <property type="entry name" value="DUF4247"/>
</dbReference>
<dbReference type="eggNOG" id="COG3266">
    <property type="taxonomic scope" value="Bacteria"/>
</dbReference>
<dbReference type="PROSITE" id="PS51257">
    <property type="entry name" value="PROKAR_LIPOPROTEIN"/>
    <property type="match status" value="1"/>
</dbReference>
<feature type="region of interest" description="Disordered" evidence="1">
    <location>
        <begin position="165"/>
        <end position="204"/>
    </location>
</feature>
<organism evidence="2 3">
    <name type="scientific">Desulfotomaculum nigrificans (strain DSM 14880 / VKM B-2319 / CO-1-SRB)</name>
    <name type="common">Desulfotomaculum carboxydivorans</name>
    <dbReference type="NCBI Taxonomy" id="868595"/>
    <lineage>
        <taxon>Bacteria</taxon>
        <taxon>Bacillati</taxon>
        <taxon>Bacillota</taxon>
        <taxon>Clostridia</taxon>
        <taxon>Eubacteriales</taxon>
        <taxon>Desulfotomaculaceae</taxon>
        <taxon>Desulfotomaculum</taxon>
    </lineage>
</organism>
<dbReference type="STRING" id="868595.Desca_1723"/>
<evidence type="ECO:0000313" key="2">
    <source>
        <dbReference type="EMBL" id="AEF94571.1"/>
    </source>
</evidence>
<dbReference type="HOGENOM" id="CLU_1188408_0_0_9"/>
<dbReference type="EMBL" id="CP002736">
    <property type="protein sequence ID" value="AEF94571.1"/>
    <property type="molecule type" value="Genomic_DNA"/>
</dbReference>
<dbReference type="RefSeq" id="WP_003543250.1">
    <property type="nucleotide sequence ID" value="NC_015565.1"/>
</dbReference>
<proteinExistence type="predicted"/>
<protein>
    <recommendedName>
        <fullName evidence="4">Lipoprotein</fullName>
    </recommendedName>
</protein>
<evidence type="ECO:0000313" key="3">
    <source>
        <dbReference type="Proteomes" id="UP000009226"/>
    </source>
</evidence>
<dbReference type="KEGG" id="dca:Desca_1723"/>
<dbReference type="AlphaFoldDB" id="F6B7L7"/>
<dbReference type="Pfam" id="PF14042">
    <property type="entry name" value="DUF4247"/>
    <property type="match status" value="1"/>
</dbReference>
<keyword evidence="3" id="KW-1185">Reference proteome</keyword>
<gene>
    <name evidence="2" type="ordered locus">Desca_1723</name>
</gene>
<accession>F6B7L7</accession>
<sequence length="240" mass="26393" precursor="true">MKRVTKFLILLLLVVALFLTVGCGQSATDYISKNFPLEDVQGNEKDGLQRIYRAENMTVAQVVDKITGQQEPQEKSVKDDKAVLVYDKNIITVKKDDQKAQDSLIFESSYQFVKNNTDYGFWEGYLTARILDHIFGSVGYRGPPYTYTGGGQYKGPWDYTGDAKGDAGSGIKKPGSISKPTTSVGTGEAIRKSSGQSTDDHVISDNNWVGKISSKSSGSIFSKPKTSSGFGKVIRKSRRF</sequence>